<evidence type="ECO:0000256" key="3">
    <source>
        <dbReference type="ARBA" id="ARBA00022543"/>
    </source>
</evidence>
<dbReference type="SMART" id="SM01021">
    <property type="entry name" value="Bac_rhodopsin"/>
    <property type="match status" value="1"/>
</dbReference>
<feature type="transmembrane region" description="Helical" evidence="12">
    <location>
        <begin position="217"/>
        <end position="235"/>
    </location>
</feature>
<name>A0A9N9KZU6_9HELO</name>
<protein>
    <recommendedName>
        <fullName evidence="15">Opsin-like protein</fullName>
    </recommendedName>
</protein>
<feature type="region of interest" description="Disordered" evidence="11">
    <location>
        <begin position="319"/>
        <end position="350"/>
    </location>
</feature>
<keyword evidence="6" id="KW-0681">Retinal protein</keyword>
<dbReference type="Pfam" id="PF01036">
    <property type="entry name" value="Bac_rhodopsin"/>
    <property type="match status" value="1"/>
</dbReference>
<keyword evidence="5 12" id="KW-0812">Transmembrane</keyword>
<dbReference type="PRINTS" id="PR00251">
    <property type="entry name" value="BACTRLOPSIN"/>
</dbReference>
<comment type="similarity">
    <text evidence="2">Belongs to the archaeal/bacterial/fungal opsin family.</text>
</comment>
<keyword evidence="10" id="KW-0675">Receptor</keyword>
<keyword evidence="4" id="KW-0716">Sensory transduction</keyword>
<dbReference type="PANTHER" id="PTHR28286:SF1">
    <property type="entry name" value="30 KDA HEAT SHOCK PROTEIN-RELATED"/>
    <property type="match status" value="1"/>
</dbReference>
<evidence type="ECO:0008006" key="15">
    <source>
        <dbReference type="Google" id="ProtNLM"/>
    </source>
</evidence>
<evidence type="ECO:0000256" key="8">
    <source>
        <dbReference type="ARBA" id="ARBA00022991"/>
    </source>
</evidence>
<evidence type="ECO:0000313" key="13">
    <source>
        <dbReference type="EMBL" id="CAG8955140.1"/>
    </source>
</evidence>
<dbReference type="OrthoDB" id="536545at2759"/>
<evidence type="ECO:0000256" key="5">
    <source>
        <dbReference type="ARBA" id="ARBA00022692"/>
    </source>
</evidence>
<organism evidence="13 14">
    <name type="scientific">Hymenoscyphus fraxineus</name>
    <dbReference type="NCBI Taxonomy" id="746836"/>
    <lineage>
        <taxon>Eukaryota</taxon>
        <taxon>Fungi</taxon>
        <taxon>Dikarya</taxon>
        <taxon>Ascomycota</taxon>
        <taxon>Pezizomycotina</taxon>
        <taxon>Leotiomycetes</taxon>
        <taxon>Helotiales</taxon>
        <taxon>Helotiaceae</taxon>
        <taxon>Hymenoscyphus</taxon>
    </lineage>
</organism>
<dbReference type="PROSITE" id="PS00327">
    <property type="entry name" value="BACTERIAL_OPSIN_RET"/>
    <property type="match status" value="1"/>
</dbReference>
<evidence type="ECO:0000256" key="11">
    <source>
        <dbReference type="SAM" id="MobiDB-lite"/>
    </source>
</evidence>
<evidence type="ECO:0000256" key="7">
    <source>
        <dbReference type="ARBA" id="ARBA00022989"/>
    </source>
</evidence>
<dbReference type="InterPro" id="IPR018229">
    <property type="entry name" value="Rhodopsin_retinal_BS"/>
</dbReference>
<dbReference type="GO" id="GO:0009881">
    <property type="term" value="F:photoreceptor activity"/>
    <property type="evidence" value="ECO:0007669"/>
    <property type="project" value="UniProtKB-KW"/>
</dbReference>
<dbReference type="AlphaFoldDB" id="A0A9N9KZU6"/>
<dbReference type="CDD" id="cd15239">
    <property type="entry name" value="7tm_YRO2_fungal-like"/>
    <property type="match status" value="1"/>
</dbReference>
<comment type="subcellular location">
    <subcellularLocation>
        <location evidence="1">Membrane</location>
        <topology evidence="1">Multi-pass membrane protein</topology>
    </subcellularLocation>
</comment>
<keyword evidence="9 12" id="KW-0472">Membrane</keyword>
<dbReference type="FunFam" id="1.20.1070.10:FF:000160">
    <property type="entry name" value="Related to Opsin-1"/>
    <property type="match status" value="1"/>
</dbReference>
<keyword evidence="8" id="KW-0157">Chromophore</keyword>
<dbReference type="EMBL" id="CAJVRL010000060">
    <property type="protein sequence ID" value="CAG8955140.1"/>
    <property type="molecule type" value="Genomic_DNA"/>
</dbReference>
<dbReference type="Gene3D" id="1.20.1070.10">
    <property type="entry name" value="Rhodopsin 7-helix transmembrane proteins"/>
    <property type="match status" value="1"/>
</dbReference>
<dbReference type="Proteomes" id="UP000696280">
    <property type="component" value="Unassembled WGS sequence"/>
</dbReference>
<dbReference type="PROSITE" id="PS00950">
    <property type="entry name" value="BACTERIAL_OPSIN_1"/>
    <property type="match status" value="1"/>
</dbReference>
<evidence type="ECO:0000256" key="9">
    <source>
        <dbReference type="ARBA" id="ARBA00023136"/>
    </source>
</evidence>
<evidence type="ECO:0000256" key="4">
    <source>
        <dbReference type="ARBA" id="ARBA00022606"/>
    </source>
</evidence>
<evidence type="ECO:0000256" key="2">
    <source>
        <dbReference type="ARBA" id="ARBA00008130"/>
    </source>
</evidence>
<evidence type="ECO:0000256" key="12">
    <source>
        <dbReference type="SAM" id="Phobius"/>
    </source>
</evidence>
<sequence>MENEPILETRNTALRSNPNIFAYPRSSDVNITTSGSNVYWAIMSLFGKSSLFDTPLPPTKRFLGFVTLIFLAWSFTVPRRNRIFHYITISITLVACISYFTMASNLGYAAIEVEFKRARPNVAGIYREVFYVRYIDWFVTTPLLLLDLLLTAGLPWPTICYTILLDEIMIITGLVGALVMSSYKWGYFVFAMVALFLVAWNVMWVGRKHARALGGPIYKTYNTCAVWTMYLWFLYPIAWGCSEGGNFITPDSEATFYAVLDVLAKIVFGFMLLNGHRNIDPAHIGIHIRDYDDDMPVREKNALASAAIAHNTTPAVGTTTGATTGVNNGGVHPTTAAPATTTTTTGTSAV</sequence>
<dbReference type="InterPro" id="IPR043476">
    <property type="entry name" value="Yro2-like_7TM"/>
</dbReference>
<feature type="transmembrane region" description="Helical" evidence="12">
    <location>
        <begin position="255"/>
        <end position="273"/>
    </location>
</feature>
<dbReference type="GO" id="GO:0007602">
    <property type="term" value="P:phototransduction"/>
    <property type="evidence" value="ECO:0007669"/>
    <property type="project" value="UniProtKB-KW"/>
</dbReference>
<accession>A0A9N9KZU6</accession>
<dbReference type="InterPro" id="IPR001425">
    <property type="entry name" value="Arc/bac/fun_rhodopsins"/>
</dbReference>
<dbReference type="PANTHER" id="PTHR28286">
    <property type="match status" value="1"/>
</dbReference>
<evidence type="ECO:0000256" key="1">
    <source>
        <dbReference type="ARBA" id="ARBA00004141"/>
    </source>
</evidence>
<keyword evidence="3" id="KW-0600">Photoreceptor protein</keyword>
<dbReference type="GO" id="GO:0005216">
    <property type="term" value="F:monoatomic ion channel activity"/>
    <property type="evidence" value="ECO:0007669"/>
    <property type="project" value="InterPro"/>
</dbReference>
<evidence type="ECO:0000256" key="10">
    <source>
        <dbReference type="ARBA" id="ARBA00023170"/>
    </source>
</evidence>
<feature type="transmembrane region" description="Helical" evidence="12">
    <location>
        <begin position="185"/>
        <end position="205"/>
    </location>
</feature>
<feature type="transmembrane region" description="Helical" evidence="12">
    <location>
        <begin position="84"/>
        <end position="111"/>
    </location>
</feature>
<proteinExistence type="inferred from homology"/>
<reference evidence="13" key="1">
    <citation type="submission" date="2021-07" db="EMBL/GenBank/DDBJ databases">
        <authorList>
            <person name="Durling M."/>
        </authorList>
    </citation>
    <scope>NUCLEOTIDE SEQUENCE</scope>
</reference>
<comment type="caution">
    <text evidence="13">The sequence shown here is derived from an EMBL/GenBank/DDBJ whole genome shotgun (WGS) entry which is preliminary data.</text>
</comment>
<dbReference type="SUPFAM" id="SSF81321">
    <property type="entry name" value="Family A G protein-coupled receptor-like"/>
    <property type="match status" value="1"/>
</dbReference>
<feature type="transmembrane region" description="Helical" evidence="12">
    <location>
        <begin position="61"/>
        <end position="77"/>
    </location>
</feature>
<evidence type="ECO:0000256" key="6">
    <source>
        <dbReference type="ARBA" id="ARBA00022925"/>
    </source>
</evidence>
<evidence type="ECO:0000313" key="14">
    <source>
        <dbReference type="Proteomes" id="UP000696280"/>
    </source>
</evidence>
<keyword evidence="14" id="KW-1185">Reference proteome</keyword>
<gene>
    <name evidence="13" type="ORF">HYFRA_00007155</name>
</gene>
<keyword evidence="7 12" id="KW-1133">Transmembrane helix</keyword>
<dbReference type="GO" id="GO:0005783">
    <property type="term" value="C:endoplasmic reticulum"/>
    <property type="evidence" value="ECO:0007669"/>
    <property type="project" value="TreeGrafter"/>
</dbReference>
<dbReference type="GO" id="GO:0005886">
    <property type="term" value="C:plasma membrane"/>
    <property type="evidence" value="ECO:0007669"/>
    <property type="project" value="TreeGrafter"/>
</dbReference>